<proteinExistence type="predicted"/>
<keyword evidence="1" id="KW-0863">Zinc-finger</keyword>
<evidence type="ECO:0000313" key="5">
    <source>
        <dbReference type="Proteomes" id="UP000053825"/>
    </source>
</evidence>
<dbReference type="InterPro" id="IPR036397">
    <property type="entry name" value="RNaseH_sf"/>
</dbReference>
<dbReference type="PANTHER" id="PTHR47326:SF1">
    <property type="entry name" value="HTH PSQ-TYPE DOMAIN-CONTAINING PROTEIN"/>
    <property type="match status" value="1"/>
</dbReference>
<accession>A0A0L7QN52</accession>
<dbReference type="GO" id="GO:0008270">
    <property type="term" value="F:zinc ion binding"/>
    <property type="evidence" value="ECO:0007669"/>
    <property type="project" value="UniProtKB-KW"/>
</dbReference>
<reference evidence="4 5" key="1">
    <citation type="submission" date="2015-07" db="EMBL/GenBank/DDBJ databases">
        <title>The genome of Habropoda laboriosa.</title>
        <authorList>
            <person name="Pan H."/>
            <person name="Kapheim K."/>
        </authorList>
    </citation>
    <scope>NUCLEOTIDE SEQUENCE [LARGE SCALE GENOMIC DNA]</scope>
    <source>
        <strain evidence="4">0110345459</strain>
    </source>
</reference>
<gene>
    <name evidence="4" type="ORF">WH47_09448</name>
</gene>
<dbReference type="STRING" id="597456.A0A0L7QN52"/>
<dbReference type="EMBL" id="KQ414857">
    <property type="protein sequence ID" value="KOC60077.1"/>
    <property type="molecule type" value="Genomic_DNA"/>
</dbReference>
<sequence>MWYHHDECPAHYARNVRDTLNEMFPDRWIGRGSRICWPARSPDQTPLDFFLAKAEALANRLQQVLEGRAEVAHPTKHGELRVSGLDDSVRPEEVAAAITTIGGCSVEGVTTGSIRSSPNGLGTLWVRCPLAVARKLATAGRIKVGWISARVEALRARPLQCYRCLEMGHTQQRCTAGVDRSHRCYCCGDSNHRAGQCPAANLKCPLCTDLGRPTGHRLGARACAPPSRPASERAAGTPAEGVAMQRPNEDPGWGEAMVTA</sequence>
<dbReference type="Proteomes" id="UP000053825">
    <property type="component" value="Unassembled WGS sequence"/>
</dbReference>
<dbReference type="SUPFAM" id="SSF57756">
    <property type="entry name" value="Retrovirus zinc finger-like domains"/>
    <property type="match status" value="1"/>
</dbReference>
<dbReference type="PROSITE" id="PS50158">
    <property type="entry name" value="ZF_CCHC"/>
    <property type="match status" value="1"/>
</dbReference>
<evidence type="ECO:0000256" key="1">
    <source>
        <dbReference type="PROSITE-ProRule" id="PRU00047"/>
    </source>
</evidence>
<feature type="region of interest" description="Disordered" evidence="2">
    <location>
        <begin position="219"/>
        <end position="260"/>
    </location>
</feature>
<dbReference type="InterPro" id="IPR001878">
    <property type="entry name" value="Znf_CCHC"/>
</dbReference>
<dbReference type="PANTHER" id="PTHR47326">
    <property type="entry name" value="TRANSPOSABLE ELEMENT TC3 TRANSPOSASE-LIKE PROTEIN"/>
    <property type="match status" value="1"/>
</dbReference>
<name>A0A0L7QN52_9HYME</name>
<keyword evidence="5" id="KW-1185">Reference proteome</keyword>
<evidence type="ECO:0000259" key="3">
    <source>
        <dbReference type="PROSITE" id="PS50158"/>
    </source>
</evidence>
<dbReference type="Gene3D" id="3.30.420.10">
    <property type="entry name" value="Ribonuclease H-like superfamily/Ribonuclease H"/>
    <property type="match status" value="1"/>
</dbReference>
<evidence type="ECO:0000313" key="4">
    <source>
        <dbReference type="EMBL" id="KOC60077.1"/>
    </source>
</evidence>
<dbReference type="SMART" id="SM00343">
    <property type="entry name" value="ZnF_C2HC"/>
    <property type="match status" value="2"/>
</dbReference>
<feature type="domain" description="CCHC-type" evidence="3">
    <location>
        <begin position="183"/>
        <end position="198"/>
    </location>
</feature>
<dbReference type="InterPro" id="IPR036875">
    <property type="entry name" value="Znf_CCHC_sf"/>
</dbReference>
<dbReference type="GO" id="GO:0003676">
    <property type="term" value="F:nucleic acid binding"/>
    <property type="evidence" value="ECO:0007669"/>
    <property type="project" value="InterPro"/>
</dbReference>
<organism evidence="4 5">
    <name type="scientific">Habropoda laboriosa</name>
    <dbReference type="NCBI Taxonomy" id="597456"/>
    <lineage>
        <taxon>Eukaryota</taxon>
        <taxon>Metazoa</taxon>
        <taxon>Ecdysozoa</taxon>
        <taxon>Arthropoda</taxon>
        <taxon>Hexapoda</taxon>
        <taxon>Insecta</taxon>
        <taxon>Pterygota</taxon>
        <taxon>Neoptera</taxon>
        <taxon>Endopterygota</taxon>
        <taxon>Hymenoptera</taxon>
        <taxon>Apocrita</taxon>
        <taxon>Aculeata</taxon>
        <taxon>Apoidea</taxon>
        <taxon>Anthophila</taxon>
        <taxon>Apidae</taxon>
        <taxon>Habropoda</taxon>
    </lineage>
</organism>
<keyword evidence="1" id="KW-0479">Metal-binding</keyword>
<evidence type="ECO:0000256" key="2">
    <source>
        <dbReference type="SAM" id="MobiDB-lite"/>
    </source>
</evidence>
<protein>
    <recommendedName>
        <fullName evidence="3">CCHC-type domain-containing protein</fullName>
    </recommendedName>
</protein>
<keyword evidence="1" id="KW-0862">Zinc</keyword>
<dbReference type="Gene3D" id="4.10.60.10">
    <property type="entry name" value="Zinc finger, CCHC-type"/>
    <property type="match status" value="1"/>
</dbReference>
<dbReference type="AlphaFoldDB" id="A0A0L7QN52"/>